<accession>A0ABY8PZ28</accession>
<organism evidence="8 9">
    <name type="scientific">Tessaracoccus lacteus</name>
    <dbReference type="NCBI Taxonomy" id="3041766"/>
    <lineage>
        <taxon>Bacteria</taxon>
        <taxon>Bacillati</taxon>
        <taxon>Actinomycetota</taxon>
        <taxon>Actinomycetes</taxon>
        <taxon>Propionibacteriales</taxon>
        <taxon>Propionibacteriaceae</taxon>
        <taxon>Tessaracoccus</taxon>
    </lineage>
</organism>
<gene>
    <name evidence="8" type="ORF">QH948_02720</name>
</gene>
<proteinExistence type="inferred from homology"/>
<feature type="region of interest" description="Disordered" evidence="6">
    <location>
        <begin position="14"/>
        <end position="42"/>
    </location>
</feature>
<sequence length="388" mass="39937">MALAACAPAPLTTGMESATAAPTDPATTTSASAPSTTASPSPTVASCAALAADLSLEEQVGQLFMIGLDSAELNETTRRAIADYDIGSVILLSNRTSGSSAIRTLTASISKEGTARLPIMLAVDQEGGPVQRLQGDGFSSIPTAREQGTWSADELRAEATSWARQLKKAGVDYNLAPVADVVPESKRESNAPIGSLKRDFGADAEQVSASVTAFIGGMRAGGIMTSAKHFPGLGEVTENTDYAVAYDDDIDEDSDALEPFRAAIDAGVSSVMISSAIFEKIDPDNEGVFSSVIITDLLRGKLGYDGVVIADDLGAAKAVGDVAPGERAVRFLAAGGDLVINADPRLMGDMVEAVLDEADDDADFRAGLETSTARILALKAEAGLLSCG</sequence>
<evidence type="ECO:0000256" key="6">
    <source>
        <dbReference type="SAM" id="MobiDB-lite"/>
    </source>
</evidence>
<evidence type="ECO:0000256" key="4">
    <source>
        <dbReference type="ARBA" id="ARBA00022801"/>
    </source>
</evidence>
<dbReference type="GO" id="GO:0016787">
    <property type="term" value="F:hydrolase activity"/>
    <property type="evidence" value="ECO:0007669"/>
    <property type="project" value="UniProtKB-KW"/>
</dbReference>
<dbReference type="InterPro" id="IPR036962">
    <property type="entry name" value="Glyco_hydro_3_N_sf"/>
</dbReference>
<evidence type="ECO:0000313" key="8">
    <source>
        <dbReference type="EMBL" id="WGT47705.1"/>
    </source>
</evidence>
<comment type="similarity">
    <text evidence="2">Belongs to the glycosyl hydrolase 3 family.</text>
</comment>
<dbReference type="InterPro" id="IPR001764">
    <property type="entry name" value="Glyco_hydro_3_N"/>
</dbReference>
<reference evidence="8 9" key="1">
    <citation type="journal article" date="2008" name="Int. J. Syst. Evol. Microbiol.">
        <title>Tessaracoccus flavescens sp. nov., isolated from marine sediment.</title>
        <authorList>
            <person name="Lee D.W."/>
            <person name="Lee S.D."/>
        </authorList>
    </citation>
    <scope>NUCLEOTIDE SEQUENCE [LARGE SCALE GENOMIC DNA]</scope>
    <source>
        <strain evidence="8 9">T21</strain>
    </source>
</reference>
<dbReference type="Gene3D" id="3.20.20.300">
    <property type="entry name" value="Glycoside hydrolase, family 3, N-terminal domain"/>
    <property type="match status" value="1"/>
</dbReference>
<dbReference type="InterPro" id="IPR050226">
    <property type="entry name" value="NagZ_Beta-hexosaminidase"/>
</dbReference>
<keyword evidence="5" id="KW-0326">Glycosidase</keyword>
<dbReference type="PANTHER" id="PTHR30480:SF13">
    <property type="entry name" value="BETA-HEXOSAMINIDASE"/>
    <property type="match status" value="1"/>
</dbReference>
<comment type="catalytic activity">
    <reaction evidence="1">
        <text>Hydrolysis of terminal non-reducing N-acetyl-D-hexosamine residues in N-acetyl-beta-D-hexosaminides.</text>
        <dbReference type="EC" id="3.2.1.52"/>
    </reaction>
</comment>
<evidence type="ECO:0000256" key="2">
    <source>
        <dbReference type="ARBA" id="ARBA00005336"/>
    </source>
</evidence>
<dbReference type="InterPro" id="IPR017853">
    <property type="entry name" value="GH"/>
</dbReference>
<dbReference type="Proteomes" id="UP001244136">
    <property type="component" value="Chromosome"/>
</dbReference>
<feature type="domain" description="Glycoside hydrolase family 3 N-terminal" evidence="7">
    <location>
        <begin position="56"/>
        <end position="375"/>
    </location>
</feature>
<dbReference type="RefSeq" id="WP_281145415.1">
    <property type="nucleotide sequence ID" value="NZ_CP123967.1"/>
</dbReference>
<evidence type="ECO:0000256" key="3">
    <source>
        <dbReference type="ARBA" id="ARBA00012663"/>
    </source>
</evidence>
<name>A0ABY8PZ28_9ACTN</name>
<evidence type="ECO:0000313" key="9">
    <source>
        <dbReference type="Proteomes" id="UP001244136"/>
    </source>
</evidence>
<keyword evidence="9" id="KW-1185">Reference proteome</keyword>
<evidence type="ECO:0000256" key="1">
    <source>
        <dbReference type="ARBA" id="ARBA00001231"/>
    </source>
</evidence>
<dbReference type="Pfam" id="PF00933">
    <property type="entry name" value="Glyco_hydro_3"/>
    <property type="match status" value="1"/>
</dbReference>
<evidence type="ECO:0000259" key="7">
    <source>
        <dbReference type="Pfam" id="PF00933"/>
    </source>
</evidence>
<dbReference type="PANTHER" id="PTHR30480">
    <property type="entry name" value="BETA-HEXOSAMINIDASE-RELATED"/>
    <property type="match status" value="1"/>
</dbReference>
<keyword evidence="4 8" id="KW-0378">Hydrolase</keyword>
<dbReference type="EMBL" id="CP123967">
    <property type="protein sequence ID" value="WGT47705.1"/>
    <property type="molecule type" value="Genomic_DNA"/>
</dbReference>
<protein>
    <recommendedName>
        <fullName evidence="3">beta-N-acetylhexosaminidase</fullName>
        <ecNumber evidence="3">3.2.1.52</ecNumber>
    </recommendedName>
</protein>
<evidence type="ECO:0000256" key="5">
    <source>
        <dbReference type="ARBA" id="ARBA00023295"/>
    </source>
</evidence>
<dbReference type="EC" id="3.2.1.52" evidence="3"/>
<dbReference type="SUPFAM" id="SSF51445">
    <property type="entry name" value="(Trans)glycosidases"/>
    <property type="match status" value="1"/>
</dbReference>